<name>A0A5R8LRD8_LACZE</name>
<feature type="domain" description="Sensor histidine kinase NatK-like C-terminal" evidence="2">
    <location>
        <begin position="331"/>
        <end position="422"/>
    </location>
</feature>
<evidence type="ECO:0000256" key="1">
    <source>
        <dbReference type="SAM" id="Phobius"/>
    </source>
</evidence>
<reference evidence="3 4" key="1">
    <citation type="submission" date="2019-05" db="EMBL/GenBank/DDBJ databases">
        <title>Genome-based reclassification of Lactobacillus casei as Lactobacillus casei subsp. casei. subsp.nov., description of Lactobacillus casei subsp. zeae subsp. nov., and emended description of Lactobacillus casei.</title>
        <authorList>
            <person name="Huang C.-H."/>
        </authorList>
    </citation>
    <scope>NUCLEOTIDE SEQUENCE [LARGE SCALE GENOMIC DNA]</scope>
    <source>
        <strain evidence="3 4">CRBIP24.44</strain>
    </source>
</reference>
<feature type="transmembrane region" description="Helical" evidence="1">
    <location>
        <begin position="59"/>
        <end position="77"/>
    </location>
</feature>
<evidence type="ECO:0000259" key="2">
    <source>
        <dbReference type="Pfam" id="PF14501"/>
    </source>
</evidence>
<keyword evidence="1" id="KW-0812">Transmembrane</keyword>
<dbReference type="PANTHER" id="PTHR40448:SF1">
    <property type="entry name" value="TWO-COMPONENT SENSOR HISTIDINE KINASE"/>
    <property type="match status" value="1"/>
</dbReference>
<dbReference type="EMBL" id="VBWO01000005">
    <property type="protein sequence ID" value="TLF39690.1"/>
    <property type="molecule type" value="Genomic_DNA"/>
</dbReference>
<organism evidence="3 4">
    <name type="scientific">Lacticaseibacillus zeae</name>
    <name type="common">Lactobacillus zeae</name>
    <dbReference type="NCBI Taxonomy" id="57037"/>
    <lineage>
        <taxon>Bacteria</taxon>
        <taxon>Bacillati</taxon>
        <taxon>Bacillota</taxon>
        <taxon>Bacilli</taxon>
        <taxon>Lactobacillales</taxon>
        <taxon>Lactobacillaceae</taxon>
        <taxon>Lacticaseibacillus</taxon>
    </lineage>
</organism>
<feature type="transmembrane region" description="Helical" evidence="1">
    <location>
        <begin position="189"/>
        <end position="209"/>
    </location>
</feature>
<feature type="transmembrane region" description="Helical" evidence="1">
    <location>
        <begin position="156"/>
        <end position="177"/>
    </location>
</feature>
<accession>A0A5R8LRD8</accession>
<dbReference type="RefSeq" id="WP_138130730.1">
    <property type="nucleotide sequence ID" value="NZ_VBWO01000005.1"/>
</dbReference>
<feature type="transmembrane region" description="Helical" evidence="1">
    <location>
        <begin position="33"/>
        <end position="53"/>
    </location>
</feature>
<dbReference type="Proteomes" id="UP000309885">
    <property type="component" value="Unassembled WGS sequence"/>
</dbReference>
<gene>
    <name evidence="3" type="ORF">FEI15_06990</name>
</gene>
<dbReference type="Pfam" id="PF14501">
    <property type="entry name" value="HATPase_c_5"/>
    <property type="match status" value="1"/>
</dbReference>
<keyword evidence="1" id="KW-0472">Membrane</keyword>
<evidence type="ECO:0000313" key="3">
    <source>
        <dbReference type="EMBL" id="TLF39690.1"/>
    </source>
</evidence>
<feature type="transmembrane region" description="Helical" evidence="1">
    <location>
        <begin position="118"/>
        <end position="144"/>
    </location>
</feature>
<dbReference type="PANTHER" id="PTHR40448">
    <property type="entry name" value="TWO-COMPONENT SENSOR HISTIDINE KINASE"/>
    <property type="match status" value="1"/>
</dbReference>
<feature type="transmembrane region" description="Helical" evidence="1">
    <location>
        <begin position="6"/>
        <end position="26"/>
    </location>
</feature>
<sequence length="434" mass="49212">MIDAVIRMCSFLVYVFLLSFFFASWSVSERRSLIWMMTLTGLAGIVAVSSYVVPSSVEPFINLVVTLIAMTTIALHHEVAIKDMLFWFVILLAINFISEALSLAVFRSITAASYGPQSFIFAIATTSISMMLEVLMIFGLKLVFFRSQMYLESLKLPVLLALTSIPLVSIGVLFSFLMANINTSVHSPYFVLMITVGVLYMNLCGLYLYGSLTKHLRQINQITLQNKSLSFERKYLTELKKSQNLLAAMRHDLKNQYIVLLGLLEKKRVGDAKRYLSRSTDRLNMQQKFYTHDVVLNYLLNDKRDLADKAGIRFDIKVLLAEQINVDNDVLAILIGNLLDNALEASSRLGDSRSAKITLVIKQFDNKLLIDIENIFDPAEAMTRQRRKIEGLGTSNVKRLIARHNGLYRQWTEENKFFVSVILLDIAKKTVGET</sequence>
<comment type="caution">
    <text evidence="3">The sequence shown here is derived from an EMBL/GenBank/DDBJ whole genome shotgun (WGS) entry which is preliminary data.</text>
</comment>
<dbReference type="SUPFAM" id="SSF55874">
    <property type="entry name" value="ATPase domain of HSP90 chaperone/DNA topoisomerase II/histidine kinase"/>
    <property type="match status" value="1"/>
</dbReference>
<dbReference type="AlphaFoldDB" id="A0A5R8LRD8"/>
<dbReference type="InterPro" id="IPR036890">
    <property type="entry name" value="HATPase_C_sf"/>
</dbReference>
<dbReference type="InterPro" id="IPR032834">
    <property type="entry name" value="NatK-like_C"/>
</dbReference>
<keyword evidence="1" id="KW-1133">Transmembrane helix</keyword>
<dbReference type="Gene3D" id="3.30.565.10">
    <property type="entry name" value="Histidine kinase-like ATPase, C-terminal domain"/>
    <property type="match status" value="1"/>
</dbReference>
<protein>
    <submittedName>
        <fullName evidence="3">GHKL domain-containing protein</fullName>
    </submittedName>
</protein>
<dbReference type="GO" id="GO:0042802">
    <property type="term" value="F:identical protein binding"/>
    <property type="evidence" value="ECO:0007669"/>
    <property type="project" value="TreeGrafter"/>
</dbReference>
<feature type="transmembrane region" description="Helical" evidence="1">
    <location>
        <begin position="84"/>
        <end position="106"/>
    </location>
</feature>
<proteinExistence type="predicted"/>
<evidence type="ECO:0000313" key="4">
    <source>
        <dbReference type="Proteomes" id="UP000309885"/>
    </source>
</evidence>